<reference evidence="2 3" key="1">
    <citation type="submission" date="2015-09" db="EMBL/GenBank/DDBJ databases">
        <authorList>
            <person name="Jackson K.R."/>
            <person name="Lunt B.L."/>
            <person name="Fisher J.N.B."/>
            <person name="Gardner A.V."/>
            <person name="Bailey M.E."/>
            <person name="Deus L.M."/>
            <person name="Earl A.S."/>
            <person name="Gibby P.D."/>
            <person name="Hartmann K.A."/>
            <person name="Liu J.E."/>
            <person name="Manci A.M."/>
            <person name="Nielsen D.A."/>
            <person name="Solomon M.B."/>
            <person name="Breakwell D.P."/>
            <person name="Burnett S.H."/>
            <person name="Grose J.H."/>
        </authorList>
    </citation>
    <scope>NUCLEOTIDE SEQUENCE [LARGE SCALE GENOMIC DNA]</scope>
    <source>
        <strain evidence="2 3">16</strain>
    </source>
</reference>
<name>A0A0P6VZS7_9HYPH</name>
<dbReference type="AlphaFoldDB" id="A0A0P6VZS7"/>
<gene>
    <name evidence="2" type="ORF">ABB55_08360</name>
</gene>
<comment type="caution">
    <text evidence="2">The sequence shown here is derived from an EMBL/GenBank/DDBJ whole genome shotgun (WGS) entry which is preliminary data.</text>
</comment>
<proteinExistence type="predicted"/>
<dbReference type="Pfam" id="PF07676">
    <property type="entry name" value="PD40"/>
    <property type="match status" value="1"/>
</dbReference>
<accession>A0A0P6VZS7</accession>
<sequence>MTALPGYAVALLVLLTGAALADPVRLAAEDGRIVAIAADGGRRVLSAGPEDRDPVLSPDGRQVAFLRPEGKTDQDGDEGQPVALMLVAAEGGPERRLVAPERGPEPKTNLLGINNPAFAADGTAVYFLARAWAVSDAVHRVALAGGRPTFVVDGNSVEAIRSGRYAGSLLVSRHKYRKGGGAFDPLCVIDAAGREKLCIPGSDGEAADGPKARAWLARQGGRAQ</sequence>
<dbReference type="SUPFAM" id="SSF69304">
    <property type="entry name" value="Tricorn protease N-terminal domain"/>
    <property type="match status" value="1"/>
</dbReference>
<organism evidence="2 3">
    <name type="scientific">Prosthecodimorpha hirschii</name>
    <dbReference type="NCBI Taxonomy" id="665126"/>
    <lineage>
        <taxon>Bacteria</taxon>
        <taxon>Pseudomonadati</taxon>
        <taxon>Pseudomonadota</taxon>
        <taxon>Alphaproteobacteria</taxon>
        <taxon>Hyphomicrobiales</taxon>
        <taxon>Ancalomicrobiaceae</taxon>
        <taxon>Prosthecodimorpha</taxon>
    </lineage>
</organism>
<evidence type="ECO:0000313" key="3">
    <source>
        <dbReference type="Proteomes" id="UP000048984"/>
    </source>
</evidence>
<feature type="chain" id="PRO_5006131965" evidence="1">
    <location>
        <begin position="22"/>
        <end position="224"/>
    </location>
</feature>
<dbReference type="STRING" id="665126.ABB55_08360"/>
<keyword evidence="1" id="KW-0732">Signal</keyword>
<reference evidence="2 3" key="2">
    <citation type="submission" date="2015-10" db="EMBL/GenBank/DDBJ databases">
        <title>Draft Genome Sequence of Prosthecomicrobium hirschii ATCC 27832.</title>
        <authorList>
            <person name="Daniel J."/>
            <person name="Givan S.A."/>
            <person name="Brun Y.V."/>
            <person name="Brown P.J."/>
        </authorList>
    </citation>
    <scope>NUCLEOTIDE SEQUENCE [LARGE SCALE GENOMIC DNA]</scope>
    <source>
        <strain evidence="2 3">16</strain>
    </source>
</reference>
<evidence type="ECO:0000256" key="1">
    <source>
        <dbReference type="SAM" id="SignalP"/>
    </source>
</evidence>
<protein>
    <submittedName>
        <fullName evidence="2">Uncharacterized protein</fullName>
    </submittedName>
</protein>
<dbReference type="Gene3D" id="2.120.10.30">
    <property type="entry name" value="TolB, C-terminal domain"/>
    <property type="match status" value="1"/>
</dbReference>
<dbReference type="InterPro" id="IPR011042">
    <property type="entry name" value="6-blade_b-propeller_TolB-like"/>
</dbReference>
<evidence type="ECO:0000313" key="2">
    <source>
        <dbReference type="EMBL" id="KPL52243.1"/>
    </source>
</evidence>
<dbReference type="Proteomes" id="UP000048984">
    <property type="component" value="Unassembled WGS sequence"/>
</dbReference>
<dbReference type="InterPro" id="IPR011659">
    <property type="entry name" value="WD40"/>
</dbReference>
<keyword evidence="3" id="KW-1185">Reference proteome</keyword>
<feature type="signal peptide" evidence="1">
    <location>
        <begin position="1"/>
        <end position="21"/>
    </location>
</feature>
<dbReference type="EMBL" id="LJYW01000001">
    <property type="protein sequence ID" value="KPL52243.1"/>
    <property type="molecule type" value="Genomic_DNA"/>
</dbReference>
<dbReference type="RefSeq" id="WP_054358406.1">
    <property type="nucleotide sequence ID" value="NZ_LJYW01000001.1"/>
</dbReference>